<feature type="binding site" evidence="2">
    <location>
        <position position="154"/>
    </location>
    <ligand>
        <name>CoA</name>
        <dbReference type="ChEBI" id="CHEBI:57287"/>
    </ligand>
</feature>
<dbReference type="PRINTS" id="PR01399">
    <property type="entry name" value="ENTSNTHTASED"/>
</dbReference>
<feature type="binding site" evidence="2">
    <location>
        <position position="105"/>
    </location>
    <ligand>
        <name>CoA</name>
        <dbReference type="ChEBI" id="CHEBI:57287"/>
    </ligand>
</feature>
<feature type="binding site" evidence="3">
    <location>
        <position position="105"/>
    </location>
    <ligand>
        <name>Mg(2+)</name>
        <dbReference type="ChEBI" id="CHEBI:18420"/>
    </ligand>
</feature>
<dbReference type="OrthoDB" id="8210607at2"/>
<gene>
    <name evidence="6" type="ORF">FCI23_05280</name>
</gene>
<protein>
    <submittedName>
        <fullName evidence="6">4'-phosphopantetheinyl transferase superfamily protein</fullName>
    </submittedName>
</protein>
<evidence type="ECO:0000256" key="3">
    <source>
        <dbReference type="PIRSR" id="PIRSR603542-2"/>
    </source>
</evidence>
<dbReference type="RefSeq" id="WP_136722241.1">
    <property type="nucleotide sequence ID" value="NZ_SUMC01000003.1"/>
</dbReference>
<dbReference type="SUPFAM" id="SSF56214">
    <property type="entry name" value="4'-phosphopantetheinyl transferase"/>
    <property type="match status" value="1"/>
</dbReference>
<keyword evidence="1 6" id="KW-0808">Transferase</keyword>
<keyword evidence="3" id="KW-0479">Metal-binding</keyword>
<dbReference type="InterPro" id="IPR041354">
    <property type="entry name" value="4PPT_N"/>
</dbReference>
<feature type="domain" description="4'-phosphopantetheinyl transferase N-terminal" evidence="5">
    <location>
        <begin position="27"/>
        <end position="94"/>
    </location>
</feature>
<evidence type="ECO:0000313" key="6">
    <source>
        <dbReference type="EMBL" id="TKA12765.1"/>
    </source>
</evidence>
<dbReference type="GO" id="GO:0008897">
    <property type="term" value="F:holo-[acyl-carrier-protein] synthase activity"/>
    <property type="evidence" value="ECO:0007669"/>
    <property type="project" value="InterPro"/>
</dbReference>
<feature type="binding site" evidence="2">
    <location>
        <position position="164"/>
    </location>
    <ligand>
        <name>CoA</name>
        <dbReference type="ChEBI" id="CHEBI:57287"/>
    </ligand>
</feature>
<dbReference type="Pfam" id="PF01648">
    <property type="entry name" value="ACPS"/>
    <property type="match status" value="1"/>
</dbReference>
<feature type="binding site" evidence="2">
    <location>
        <position position="47"/>
    </location>
    <ligand>
        <name>CoA</name>
        <dbReference type="ChEBI" id="CHEBI:57287"/>
    </ligand>
</feature>
<dbReference type="InterPro" id="IPR003542">
    <property type="entry name" value="Enbac_synth_compD-like"/>
</dbReference>
<organism evidence="6 7">
    <name type="scientific">Actinacidiphila oryziradicis</name>
    <dbReference type="NCBI Taxonomy" id="2571141"/>
    <lineage>
        <taxon>Bacteria</taxon>
        <taxon>Bacillati</taxon>
        <taxon>Actinomycetota</taxon>
        <taxon>Actinomycetes</taxon>
        <taxon>Kitasatosporales</taxon>
        <taxon>Streptomycetaceae</taxon>
        <taxon>Actinacidiphila</taxon>
    </lineage>
</organism>
<dbReference type="GO" id="GO:0009366">
    <property type="term" value="C:enterobactin synthetase complex"/>
    <property type="evidence" value="ECO:0007669"/>
    <property type="project" value="InterPro"/>
</dbReference>
<dbReference type="GO" id="GO:0000287">
    <property type="term" value="F:magnesium ion binding"/>
    <property type="evidence" value="ECO:0007669"/>
    <property type="project" value="InterPro"/>
</dbReference>
<evidence type="ECO:0000256" key="2">
    <source>
        <dbReference type="PIRSR" id="PIRSR603542-1"/>
    </source>
</evidence>
<dbReference type="InterPro" id="IPR008278">
    <property type="entry name" value="4-PPantetheinyl_Trfase_dom"/>
</dbReference>
<dbReference type="Pfam" id="PF17837">
    <property type="entry name" value="4PPT_N"/>
    <property type="match status" value="1"/>
</dbReference>
<feature type="binding site" evidence="2">
    <location>
        <position position="39"/>
    </location>
    <ligand>
        <name>CoA</name>
        <dbReference type="ChEBI" id="CHEBI:57287"/>
    </ligand>
</feature>
<accession>A0A4U0T944</accession>
<dbReference type="Gene3D" id="3.90.470.20">
    <property type="entry name" value="4'-phosphopantetheinyl transferase domain"/>
    <property type="match status" value="1"/>
</dbReference>
<feature type="binding site" evidence="2">
    <location>
        <begin position="83"/>
        <end position="84"/>
    </location>
    <ligand>
        <name>CoA</name>
        <dbReference type="ChEBI" id="CHEBI:57287"/>
    </ligand>
</feature>
<dbReference type="PANTHER" id="PTHR38096:SF1">
    <property type="entry name" value="ENTEROBACTIN SYNTHASE COMPONENT D"/>
    <property type="match status" value="1"/>
</dbReference>
<name>A0A4U0T944_9ACTN</name>
<reference evidence="6 7" key="1">
    <citation type="submission" date="2019-04" db="EMBL/GenBank/DDBJ databases">
        <title>Streptomyces oryziradicis sp. nov., a novel actinomycete isolated from rhizosphere soil of rice (Oryza sativa L.).</title>
        <authorList>
            <person name="Li C."/>
        </authorList>
    </citation>
    <scope>NUCLEOTIDE SEQUENCE [LARGE SCALE GENOMIC DNA]</scope>
    <source>
        <strain evidence="6 7">NEAU-C40</strain>
    </source>
</reference>
<dbReference type="PANTHER" id="PTHR38096">
    <property type="entry name" value="ENTEROBACTIN SYNTHASE COMPONENT D"/>
    <property type="match status" value="1"/>
</dbReference>
<evidence type="ECO:0000313" key="7">
    <source>
        <dbReference type="Proteomes" id="UP000305778"/>
    </source>
</evidence>
<sequence length="214" mass="23326">MIEKILPAQVTSVQSFDDPPDAGLFPAEEAIIHRAVDKRRREFATVRWCARRALAELGVPPAPILPGEGGAPQWPAHIVGSMTHCDGYRAAAVANRAALRGIGIDAEPNQPLPDGVHRSIALDTELSRDAELRRTSPGVCWDRLLFSAKESVYKTWFPLTHRWLGFEEADITLRTDGTFTARLLTSAPGIPPGFTGQWLATDGVLMTAITLAHT</sequence>
<dbReference type="Proteomes" id="UP000305778">
    <property type="component" value="Unassembled WGS sequence"/>
</dbReference>
<keyword evidence="3" id="KW-0460">Magnesium</keyword>
<comment type="cofactor">
    <cofactor evidence="3">
        <name>Mg(2+)</name>
        <dbReference type="ChEBI" id="CHEBI:18420"/>
    </cofactor>
</comment>
<proteinExistence type="predicted"/>
<dbReference type="AlphaFoldDB" id="A0A4U0T944"/>
<evidence type="ECO:0000256" key="1">
    <source>
        <dbReference type="ARBA" id="ARBA00022679"/>
    </source>
</evidence>
<keyword evidence="7" id="KW-1185">Reference proteome</keyword>
<comment type="caution">
    <text evidence="6">The sequence shown here is derived from an EMBL/GenBank/DDBJ whole genome shotgun (WGS) entry which is preliminary data.</text>
</comment>
<feature type="binding site" evidence="2">
    <location>
        <position position="150"/>
    </location>
    <ligand>
        <name>CoA</name>
        <dbReference type="ChEBI" id="CHEBI:57287"/>
    </ligand>
</feature>
<dbReference type="EMBL" id="SUMC01000003">
    <property type="protein sequence ID" value="TKA12765.1"/>
    <property type="molecule type" value="Genomic_DNA"/>
</dbReference>
<feature type="domain" description="4'-phosphopantetheinyl transferase" evidence="4">
    <location>
        <begin position="101"/>
        <end position="188"/>
    </location>
</feature>
<evidence type="ECO:0000259" key="5">
    <source>
        <dbReference type="Pfam" id="PF17837"/>
    </source>
</evidence>
<dbReference type="InterPro" id="IPR037143">
    <property type="entry name" value="4-PPantetheinyl_Trfase_dom_sf"/>
</dbReference>
<dbReference type="GO" id="GO:0009239">
    <property type="term" value="P:enterobactin biosynthetic process"/>
    <property type="evidence" value="ECO:0007669"/>
    <property type="project" value="InterPro"/>
</dbReference>
<dbReference type="GO" id="GO:0005886">
    <property type="term" value="C:plasma membrane"/>
    <property type="evidence" value="ECO:0007669"/>
    <property type="project" value="TreeGrafter"/>
</dbReference>
<feature type="binding site" evidence="3">
    <location>
        <position position="106"/>
    </location>
    <ligand>
        <name>Mg(2+)</name>
        <dbReference type="ChEBI" id="CHEBI:18420"/>
    </ligand>
</feature>
<feature type="binding site" evidence="3">
    <location>
        <position position="107"/>
    </location>
    <ligand>
        <name>Mg(2+)</name>
        <dbReference type="ChEBI" id="CHEBI:18420"/>
    </ligand>
</feature>
<evidence type="ECO:0000259" key="4">
    <source>
        <dbReference type="Pfam" id="PF01648"/>
    </source>
</evidence>